<accession>A0A5C6V7V2</accession>
<proteinExistence type="predicted"/>
<dbReference type="Proteomes" id="UP000321776">
    <property type="component" value="Unassembled WGS sequence"/>
</dbReference>
<dbReference type="AlphaFoldDB" id="A0A5C6V7V2"/>
<dbReference type="EMBL" id="VOQS01000005">
    <property type="protein sequence ID" value="TXC80894.1"/>
    <property type="molecule type" value="Genomic_DNA"/>
</dbReference>
<dbReference type="Proteomes" id="UP001481677">
    <property type="component" value="Unassembled WGS sequence"/>
</dbReference>
<evidence type="ECO:0000313" key="4">
    <source>
        <dbReference type="Proteomes" id="UP001481677"/>
    </source>
</evidence>
<reference evidence="1 4" key="3">
    <citation type="submission" date="2024-01" db="EMBL/GenBank/DDBJ databases">
        <title>The diversity of rhizobia nodulating Mimosa spp. in eleven states of Brazil covering several biomes is determined by host plant, location, and edaphic factors.</title>
        <authorList>
            <person name="Rouws L."/>
            <person name="Barauna A."/>
            <person name="Beukes C."/>
            <person name="De Faria S.M."/>
            <person name="Gross E."/>
            <person name="Dos Reis Junior F.B."/>
            <person name="Simon M."/>
            <person name="Maluk M."/>
            <person name="Odee D.W."/>
            <person name="Kenicer G."/>
            <person name="Young J.P.W."/>
            <person name="Reis V.M."/>
            <person name="Zilli J."/>
            <person name="James E.K."/>
        </authorList>
    </citation>
    <scope>NUCLEOTIDE SEQUENCE [LARGE SCALE GENOMIC DNA]</scope>
    <source>
        <strain evidence="1 4">JPY530</strain>
    </source>
</reference>
<evidence type="ECO:0000313" key="2">
    <source>
        <dbReference type="EMBL" id="TXC80894.1"/>
    </source>
</evidence>
<sequence>MHFYHQSVAIQPSVARNGNTFVARVSILEEDGEATSLGDLGYFANRRSALVFAARCGIAFVDDEPMPRPPCNIQPVEA</sequence>
<reference evidence="2" key="2">
    <citation type="submission" date="2019-08" db="EMBL/GenBank/DDBJ databases">
        <authorList>
            <person name="Im W.-T."/>
        </authorList>
    </citation>
    <scope>NUCLEOTIDE SEQUENCE</scope>
    <source>
        <strain evidence="2">NF 2-5-3</strain>
    </source>
</reference>
<reference evidence="2 3" key="1">
    <citation type="journal article" date="2018" name="Int. J. Syst. Evol. Microbiol.">
        <title>Paraburkholderia azotifigens sp. nov., a nitrogen-fixing bacterium isolated from paddy soil.</title>
        <authorList>
            <person name="Choi G.M."/>
            <person name="Im W.T."/>
        </authorList>
    </citation>
    <scope>NUCLEOTIDE SEQUENCE [LARGE SCALE GENOMIC DNA]</scope>
    <source>
        <strain evidence="2 3">NF 2-5-3</strain>
    </source>
</reference>
<evidence type="ECO:0000313" key="1">
    <source>
        <dbReference type="EMBL" id="MEM5341191.1"/>
    </source>
</evidence>
<name>A0A5C6V7V2_9BURK</name>
<gene>
    <name evidence="2" type="ORF">FRZ40_42535</name>
    <name evidence="1" type="ORF">V4C56_16360</name>
</gene>
<organism evidence="2 3">
    <name type="scientific">Paraburkholderia azotifigens</name>
    <dbReference type="NCBI Taxonomy" id="2057004"/>
    <lineage>
        <taxon>Bacteria</taxon>
        <taxon>Pseudomonadati</taxon>
        <taxon>Pseudomonadota</taxon>
        <taxon>Betaproteobacteria</taxon>
        <taxon>Burkholderiales</taxon>
        <taxon>Burkholderiaceae</taxon>
        <taxon>Paraburkholderia</taxon>
    </lineage>
</organism>
<protein>
    <submittedName>
        <fullName evidence="2">Uncharacterized protein</fullName>
    </submittedName>
</protein>
<dbReference type="EMBL" id="JAZHGA010000010">
    <property type="protein sequence ID" value="MEM5341191.1"/>
    <property type="molecule type" value="Genomic_DNA"/>
</dbReference>
<evidence type="ECO:0000313" key="3">
    <source>
        <dbReference type="Proteomes" id="UP000321776"/>
    </source>
</evidence>
<comment type="caution">
    <text evidence="2">The sequence shown here is derived from an EMBL/GenBank/DDBJ whole genome shotgun (WGS) entry which is preliminary data.</text>
</comment>
<keyword evidence="4" id="KW-1185">Reference proteome</keyword>